<evidence type="ECO:0000313" key="2">
    <source>
        <dbReference type="EMBL" id="GMA87977.1"/>
    </source>
</evidence>
<dbReference type="SUPFAM" id="SSF54427">
    <property type="entry name" value="NTF2-like"/>
    <property type="match status" value="1"/>
</dbReference>
<dbReference type="Proteomes" id="UP001157017">
    <property type="component" value="Unassembled WGS sequence"/>
</dbReference>
<accession>A0ABQ6JMA0</accession>
<comment type="caution">
    <text evidence="2">The sequence shown here is derived from an EMBL/GenBank/DDBJ whole genome shotgun (WGS) entry which is preliminary data.</text>
</comment>
<sequence length="115" mass="12483">MTDPTQTTTTLFEAWQRGDLDAVRGVLHDAVTFRGPVGSADGADACVAGLRGIAHVATEIRVLKVFTDGPDVLTWFDLHTGGSRPAPVAMWCHVEDGRIARIRATFDPKDLLARR</sequence>
<proteinExistence type="predicted"/>
<dbReference type="InterPro" id="IPR032710">
    <property type="entry name" value="NTF2-like_dom_sf"/>
</dbReference>
<name>A0ABQ6JMA0_9ACTN</name>
<evidence type="ECO:0000259" key="1">
    <source>
        <dbReference type="Pfam" id="PF12680"/>
    </source>
</evidence>
<protein>
    <recommendedName>
        <fullName evidence="1">SnoaL-like domain-containing protein</fullName>
    </recommendedName>
</protein>
<organism evidence="2 3">
    <name type="scientific">Angustibacter aerolatus</name>
    <dbReference type="NCBI Taxonomy" id="1162965"/>
    <lineage>
        <taxon>Bacteria</taxon>
        <taxon>Bacillati</taxon>
        <taxon>Actinomycetota</taxon>
        <taxon>Actinomycetes</taxon>
        <taxon>Kineosporiales</taxon>
        <taxon>Kineosporiaceae</taxon>
    </lineage>
</organism>
<feature type="domain" description="SnoaL-like" evidence="1">
    <location>
        <begin position="10"/>
        <end position="102"/>
    </location>
</feature>
<evidence type="ECO:0000313" key="3">
    <source>
        <dbReference type="Proteomes" id="UP001157017"/>
    </source>
</evidence>
<dbReference type="Pfam" id="PF12680">
    <property type="entry name" value="SnoaL_2"/>
    <property type="match status" value="1"/>
</dbReference>
<dbReference type="Gene3D" id="3.10.450.50">
    <property type="match status" value="1"/>
</dbReference>
<dbReference type="EMBL" id="BSUZ01000001">
    <property type="protein sequence ID" value="GMA87977.1"/>
    <property type="molecule type" value="Genomic_DNA"/>
</dbReference>
<gene>
    <name evidence="2" type="ORF">GCM10025868_32270</name>
</gene>
<keyword evidence="3" id="KW-1185">Reference proteome</keyword>
<dbReference type="InterPro" id="IPR037401">
    <property type="entry name" value="SnoaL-like"/>
</dbReference>
<reference evidence="3" key="1">
    <citation type="journal article" date="2019" name="Int. J. Syst. Evol. Microbiol.">
        <title>The Global Catalogue of Microorganisms (GCM) 10K type strain sequencing project: providing services to taxonomists for standard genome sequencing and annotation.</title>
        <authorList>
            <consortium name="The Broad Institute Genomics Platform"/>
            <consortium name="The Broad Institute Genome Sequencing Center for Infectious Disease"/>
            <person name="Wu L."/>
            <person name="Ma J."/>
        </authorList>
    </citation>
    <scope>NUCLEOTIDE SEQUENCE [LARGE SCALE GENOMIC DNA]</scope>
    <source>
        <strain evidence="3">NBRC 108730</strain>
    </source>
</reference>